<evidence type="ECO:0000313" key="2">
    <source>
        <dbReference type="EMBL" id="AYF85193.1"/>
    </source>
</evidence>
<evidence type="ECO:0000313" key="3">
    <source>
        <dbReference type="EMBL" id="AYF85248.1"/>
    </source>
</evidence>
<evidence type="ECO:0000313" key="1">
    <source>
        <dbReference type="EMBL" id="AYF85099.1"/>
    </source>
</evidence>
<geneLocation type="plasmid" evidence="2 4">
    <name>p.6</name>
</geneLocation>
<proteinExistence type="predicted"/>
<dbReference type="EMBL" id="CP032612">
    <property type="protein sequence ID" value="AYF85099.1"/>
    <property type="molecule type" value="Genomic_DNA"/>
</dbReference>
<accession>A0A9W3VH82</accession>
<dbReference type="AlphaFoldDB" id="A0A9W3VH82"/>
<dbReference type="EMBL" id="CP032613">
    <property type="protein sequence ID" value="AYF85248.1"/>
    <property type="molecule type" value="Genomic_DNA"/>
</dbReference>
<gene>
    <name evidence="1" type="ORF">D7J84_29240</name>
    <name evidence="2" type="ORF">D7J84_29760</name>
    <name evidence="3" type="ORF">D7J84_30040</name>
</gene>
<dbReference type="Proteomes" id="UP000269847">
    <property type="component" value="Plasmid p.4"/>
</dbReference>
<dbReference type="EMBL" id="CP032613">
    <property type="protein sequence ID" value="AYF85193.1"/>
    <property type="molecule type" value="Genomic_DNA"/>
</dbReference>
<sequence>MRHTRNRQIKKANKDYFAELIDTNIPIEVMRISKRYCGLDPTFKWHRECYPWGYNWIEFGSRDSHTLVKSK</sequence>
<name>A0A9W3VH82_BACTU</name>
<organism evidence="2 4">
    <name type="scientific">Bacillus thuringiensis</name>
    <dbReference type="NCBI Taxonomy" id="1428"/>
    <lineage>
        <taxon>Bacteria</taxon>
        <taxon>Bacillati</taxon>
        <taxon>Bacillota</taxon>
        <taxon>Bacilli</taxon>
        <taxon>Bacillales</taxon>
        <taxon>Bacillaceae</taxon>
        <taxon>Bacillus</taxon>
        <taxon>Bacillus cereus group</taxon>
    </lineage>
</organism>
<keyword evidence="2" id="KW-0614">Plasmid</keyword>
<evidence type="ECO:0000313" key="4">
    <source>
        <dbReference type="Proteomes" id="UP000269847"/>
    </source>
</evidence>
<geneLocation type="plasmid" evidence="1 4">
    <name>p.4</name>
</geneLocation>
<protein>
    <submittedName>
        <fullName evidence="2">Uncharacterized protein</fullName>
    </submittedName>
</protein>
<reference evidence="2 4" key="1">
    <citation type="submission" date="2018-09" db="EMBL/GenBank/DDBJ databases">
        <title>Complete genome of Bacillus thuringiensis strain QZL38.</title>
        <authorList>
            <person name="Song F."/>
        </authorList>
    </citation>
    <scope>NUCLEOTIDE SEQUENCE [LARGE SCALE GENOMIC DNA]</scope>
    <source>
        <strain evidence="2 4">QZL38</strain>
        <plasmid evidence="1 4">p.4</plasmid>
        <plasmid evidence="2 4">p.6</plasmid>
    </source>
</reference>
<dbReference type="Proteomes" id="UP000269847">
    <property type="component" value="Plasmid p.6"/>
</dbReference>